<feature type="domain" description="Transposable element P transposase-like RNase H" evidence="1">
    <location>
        <begin position="56"/>
        <end position="188"/>
    </location>
</feature>
<name>A0AAV0Y5V5_9HEMI</name>
<dbReference type="EMBL" id="CARXXK010001465">
    <property type="protein sequence ID" value="CAI6376290.1"/>
    <property type="molecule type" value="Genomic_DNA"/>
</dbReference>
<proteinExistence type="predicted"/>
<reference evidence="2 3" key="1">
    <citation type="submission" date="2023-01" db="EMBL/GenBank/DDBJ databases">
        <authorList>
            <person name="Whitehead M."/>
        </authorList>
    </citation>
    <scope>NUCLEOTIDE SEQUENCE [LARGE SCALE GENOMIC DNA]</scope>
</reference>
<keyword evidence="3" id="KW-1185">Reference proteome</keyword>
<dbReference type="InterPro" id="IPR048365">
    <property type="entry name" value="TNP-like_RNaseH_N"/>
</dbReference>
<evidence type="ECO:0000313" key="2">
    <source>
        <dbReference type="EMBL" id="CAI6376290.1"/>
    </source>
</evidence>
<evidence type="ECO:0000313" key="3">
    <source>
        <dbReference type="Proteomes" id="UP001160148"/>
    </source>
</evidence>
<organism evidence="2 3">
    <name type="scientific">Macrosiphum euphorbiae</name>
    <name type="common">potato aphid</name>
    <dbReference type="NCBI Taxonomy" id="13131"/>
    <lineage>
        <taxon>Eukaryota</taxon>
        <taxon>Metazoa</taxon>
        <taxon>Ecdysozoa</taxon>
        <taxon>Arthropoda</taxon>
        <taxon>Hexapoda</taxon>
        <taxon>Insecta</taxon>
        <taxon>Pterygota</taxon>
        <taxon>Neoptera</taxon>
        <taxon>Paraneoptera</taxon>
        <taxon>Hemiptera</taxon>
        <taxon>Sternorrhyncha</taxon>
        <taxon>Aphidomorpha</taxon>
        <taxon>Aphidoidea</taxon>
        <taxon>Aphididae</taxon>
        <taxon>Macrosiphini</taxon>
        <taxon>Macrosiphum</taxon>
    </lineage>
</organism>
<dbReference type="AlphaFoldDB" id="A0AAV0Y5V5"/>
<dbReference type="Pfam" id="PF21787">
    <property type="entry name" value="TNP-like_RNaseH_N"/>
    <property type="match status" value="1"/>
</dbReference>
<evidence type="ECO:0000259" key="1">
    <source>
        <dbReference type="Pfam" id="PF21787"/>
    </source>
</evidence>
<dbReference type="Proteomes" id="UP001160148">
    <property type="component" value="Unassembled WGS sequence"/>
</dbReference>
<sequence length="272" mass="31253">MQPEKPRGRRFTIDDKVFALSLFKQSGKAYSTLSKVFALPSRKSITDLLKNVSFETCINKKIFEHLKGSVKKLKNKLDRFCTVIFDEVSISASLQFNESNGMVISFEDLRQSDRSTKFADKVLVFMVRGIRKKIKQPVAFYLTTSKMNGLKLAKSIKEVIEAVKSTGLTVISTVCDQAPTNVAAINRLRQETNTKYMKKEKENRLFGFEINDKEIIPPFDVPHLLKGLRNNFITKDLNFIYDNSQKKASWKHITQFYEFDKDKSTEGDRLVP</sequence>
<protein>
    <recommendedName>
        <fullName evidence="1">Transposable element P transposase-like RNase H domain-containing protein</fullName>
    </recommendedName>
</protein>
<comment type="caution">
    <text evidence="2">The sequence shown here is derived from an EMBL/GenBank/DDBJ whole genome shotgun (WGS) entry which is preliminary data.</text>
</comment>
<gene>
    <name evidence="2" type="ORF">MEUPH1_LOCUS29677</name>
</gene>
<accession>A0AAV0Y5V5</accession>